<comment type="caution">
    <text evidence="1">The sequence shown here is derived from an EMBL/GenBank/DDBJ whole genome shotgun (WGS) entry which is preliminary data.</text>
</comment>
<gene>
    <name evidence="1" type="ORF">GRI99_06350</name>
</gene>
<dbReference type="Proteomes" id="UP000466966">
    <property type="component" value="Unassembled WGS sequence"/>
</dbReference>
<evidence type="ECO:0000313" key="2">
    <source>
        <dbReference type="Proteomes" id="UP000466966"/>
    </source>
</evidence>
<name>A0A844YW77_9SPHN</name>
<accession>A0A844YW77</accession>
<dbReference type="OrthoDB" id="7577997at2"/>
<proteinExistence type="predicted"/>
<keyword evidence="2" id="KW-1185">Reference proteome</keyword>
<reference evidence="1 2" key="1">
    <citation type="submission" date="2019-12" db="EMBL/GenBank/DDBJ databases">
        <title>Genomic-based taxomic classification of the family Erythrobacteraceae.</title>
        <authorList>
            <person name="Xu L."/>
        </authorList>
    </citation>
    <scope>NUCLEOTIDE SEQUENCE [LARGE SCALE GENOMIC DNA]</scope>
    <source>
        <strain evidence="1 2">M0322</strain>
    </source>
</reference>
<dbReference type="InterPro" id="IPR008792">
    <property type="entry name" value="PQQD"/>
</dbReference>
<organism evidence="1 2">
    <name type="scientific">Alteraurantiacibacter buctensis</name>
    <dbReference type="NCBI Taxonomy" id="1503981"/>
    <lineage>
        <taxon>Bacteria</taxon>
        <taxon>Pseudomonadati</taxon>
        <taxon>Pseudomonadota</taxon>
        <taxon>Alphaproteobacteria</taxon>
        <taxon>Sphingomonadales</taxon>
        <taxon>Erythrobacteraceae</taxon>
        <taxon>Alteraurantiacibacter</taxon>
    </lineage>
</organism>
<dbReference type="RefSeq" id="WP_160771192.1">
    <property type="nucleotide sequence ID" value="NZ_WTYV01000002.1"/>
</dbReference>
<dbReference type="Pfam" id="PF05402">
    <property type="entry name" value="PqqD"/>
    <property type="match status" value="1"/>
</dbReference>
<dbReference type="AlphaFoldDB" id="A0A844YW77"/>
<dbReference type="InterPro" id="IPR041881">
    <property type="entry name" value="PqqD_sf"/>
</dbReference>
<sequence>MTDTIDLNPGTQISRSDNIAAVDVSEEAILLDVDSGYFFQLNRTAASIWRLVEEPRSFADLCVALQQEFPGAGDALAEDVHGFVVDLAQRRVLHLA</sequence>
<dbReference type="EMBL" id="WTYV01000002">
    <property type="protein sequence ID" value="MXO71260.1"/>
    <property type="molecule type" value="Genomic_DNA"/>
</dbReference>
<dbReference type="Gene3D" id="1.10.10.1150">
    <property type="entry name" value="Coenzyme PQQ synthesis protein D (PqqD)"/>
    <property type="match status" value="1"/>
</dbReference>
<protein>
    <submittedName>
        <fullName evidence="1">PqqD family peptide modification chaperone</fullName>
    </submittedName>
</protein>
<evidence type="ECO:0000313" key="1">
    <source>
        <dbReference type="EMBL" id="MXO71260.1"/>
    </source>
</evidence>